<feature type="compositionally biased region" description="Low complexity" evidence="1">
    <location>
        <begin position="203"/>
        <end position="214"/>
    </location>
</feature>
<evidence type="ECO:0000256" key="1">
    <source>
        <dbReference type="SAM" id="MobiDB-lite"/>
    </source>
</evidence>
<dbReference type="GeneID" id="71985762"/>
<dbReference type="AlphaFoldDB" id="A0A9Q8P8M4"/>
<feature type="compositionally biased region" description="Polar residues" evidence="1">
    <location>
        <begin position="669"/>
        <end position="691"/>
    </location>
</feature>
<organism evidence="2 3">
    <name type="scientific">Passalora fulva</name>
    <name type="common">Tomato leaf mold</name>
    <name type="synonym">Cladosporium fulvum</name>
    <dbReference type="NCBI Taxonomy" id="5499"/>
    <lineage>
        <taxon>Eukaryota</taxon>
        <taxon>Fungi</taxon>
        <taxon>Dikarya</taxon>
        <taxon>Ascomycota</taxon>
        <taxon>Pezizomycotina</taxon>
        <taxon>Dothideomycetes</taxon>
        <taxon>Dothideomycetidae</taxon>
        <taxon>Mycosphaerellales</taxon>
        <taxon>Mycosphaerellaceae</taxon>
        <taxon>Fulvia</taxon>
    </lineage>
</organism>
<gene>
    <name evidence="2" type="ORF">CLAFUR5_05884</name>
</gene>
<protein>
    <submittedName>
        <fullName evidence="2">Uncharacterized protein</fullName>
    </submittedName>
</protein>
<reference evidence="2" key="1">
    <citation type="submission" date="2021-12" db="EMBL/GenBank/DDBJ databases">
        <authorList>
            <person name="Zaccaron A."/>
            <person name="Stergiopoulos I."/>
        </authorList>
    </citation>
    <scope>NUCLEOTIDE SEQUENCE</scope>
    <source>
        <strain evidence="2">Race5_Kim</strain>
    </source>
</reference>
<feature type="region of interest" description="Disordered" evidence="1">
    <location>
        <begin position="784"/>
        <end position="817"/>
    </location>
</feature>
<sequence>MSQQYDCPLPPPPPSPRSGGTSTRAGSVSGSVAPQADARSVSENLHVHRTRPVSAVLPSITTTCLSPQGVYSSQASTPVSGNRLSPGIFPYAPGTPSGLNPQTPGGLVPPPPPPATPRSPNMEPYNPLQWSRGQVSGSQMVFQQRHSTMPPSTMQLIGQEAAMPSPPPPYSPATPDHAARAATTSASTMLDNNGFTASPMAESSSRSSPQIPMSPAFPPPPGQSSRYRERSTSGLGGNKSFFSLSGRRGKQPVNLEPYVPQASSSVHTPSWEDARPPAARRAASTGHIQSGSSAATSSAAVSTRASPEPNWHPGMPLPGPPPGPPPPGARSQSLNRPLGAVASSSSGIDRRVGVSQQRRTLAAVAPSLGPVPPTPANWIDSDTPAQEPAQDVIEIRPPAGSASQTEATSPPLRIHTGASRDNSLARRPARRDTSMQGLRERRSQSRAAQGTTEEDTRRMSNLVIAPPESGSISRRREHMRNISGYAEPTSAPSPLSKEVQQEAKVPGNILTPPYTPAPGKQPLHSGKQIKMPGSASSDRPISHLLHTPNEANSTITAPLSPARPQSSGSAKVSTKLDAFAVQAIERHKAFIEKEAVATTDEERLELFANFMVHESRLRRDKYTVAYNAMAGDIVDLTRDMWRSYGGSKRSITPNTALSSIDPTVPSWASDGQPTSAHTNMPSSASSMGEFTPATDTSSIGDFGFERTETRQWADSFKPSLSPIPSMAVSTVPDEDSSRGRTASRWWEGSNSQGGSIGRPDRIEKTRRETKYMGINPAELHALTPEPARHSPAPEADAPAYGYGPDEYPPEKTGWHEEADYDTPMVTPNRHGDRKTSTPGVEPLDVSRLVTLPPPYPRHHPAVNNSHPLLSDLRNEHRILADATDVQKIKDAYMDQDFALTGQQKEAEKRRRVKLRLSIQNKISEGSISFADAARAEADFDGEEAERGKANARANFDVFEASVAHPLNTLLTERLTKANDCIKKLRAELESGHNSADPNRAQEEGDEHPERLEKLTLLKWIFEAREQLNKEMFDLHTMRSEKYSEVILTPFRISKDTKKMGEATTFFKKDSIERQITYARESLRRFEELQSVMEKNVSQGVEDQLSAFWDIAPGLLEVLQQIPAQMSCLDVQIPLQEYEENPSYHQHPLQYLHSLLNHAEKSAYQFIESQTNLLCLLHEVRTATTNSRLRLVEIERNASNGDEQEIRAEMALARREAEDHLTEDLKEKVGEVDRQWKEALGYGIAECKERVSVWLEESGGLEEGFDA</sequence>
<proteinExistence type="predicted"/>
<dbReference type="OrthoDB" id="5367052at2759"/>
<feature type="region of interest" description="Disordered" evidence="1">
    <location>
        <begin position="723"/>
        <end position="762"/>
    </location>
</feature>
<feature type="compositionally biased region" description="Pro residues" evidence="1">
    <location>
        <begin position="315"/>
        <end position="328"/>
    </location>
</feature>
<feature type="compositionally biased region" description="Basic and acidic residues" evidence="1">
    <location>
        <begin position="808"/>
        <end position="817"/>
    </location>
</feature>
<feature type="region of interest" description="Disordered" evidence="1">
    <location>
        <begin position="652"/>
        <end position="691"/>
    </location>
</feature>
<feature type="region of interest" description="Disordered" evidence="1">
    <location>
        <begin position="515"/>
        <end position="538"/>
    </location>
</feature>
<feature type="compositionally biased region" description="Basic and acidic residues" evidence="1">
    <location>
        <begin position="430"/>
        <end position="443"/>
    </location>
</feature>
<keyword evidence="3" id="KW-1185">Reference proteome</keyword>
<name>A0A9Q8P8M4_PASFU</name>
<evidence type="ECO:0000313" key="3">
    <source>
        <dbReference type="Proteomes" id="UP000756132"/>
    </source>
</evidence>
<reference evidence="2" key="2">
    <citation type="journal article" date="2022" name="Microb. Genom.">
        <title>A chromosome-scale genome assembly of the tomato pathogen Cladosporium fulvum reveals a compartmentalized genome architecture and the presence of a dispensable chromosome.</title>
        <authorList>
            <person name="Zaccaron A.Z."/>
            <person name="Chen L.H."/>
            <person name="Samaras A."/>
            <person name="Stergiopoulos I."/>
        </authorList>
    </citation>
    <scope>NUCLEOTIDE SEQUENCE</scope>
    <source>
        <strain evidence="2">Race5_Kim</strain>
    </source>
</reference>
<feature type="region of interest" description="Disordered" evidence="1">
    <location>
        <begin position="159"/>
        <end position="475"/>
    </location>
</feature>
<dbReference type="KEGG" id="ffu:CLAFUR5_05884"/>
<dbReference type="RefSeq" id="XP_047761751.1">
    <property type="nucleotide sequence ID" value="XM_047905032.1"/>
</dbReference>
<dbReference type="EMBL" id="CP090167">
    <property type="protein sequence ID" value="UJO17385.1"/>
    <property type="molecule type" value="Genomic_DNA"/>
</dbReference>
<evidence type="ECO:0000313" key="2">
    <source>
        <dbReference type="EMBL" id="UJO17385.1"/>
    </source>
</evidence>
<accession>A0A9Q8P8M4</accession>
<feature type="compositionally biased region" description="Pro residues" evidence="1">
    <location>
        <begin position="107"/>
        <end position="117"/>
    </location>
</feature>
<feature type="compositionally biased region" description="Polar residues" evidence="1">
    <location>
        <begin position="652"/>
        <end position="661"/>
    </location>
</feature>
<feature type="region of interest" description="Disordered" evidence="1">
    <location>
        <begin position="1"/>
        <end position="46"/>
    </location>
</feature>
<dbReference type="Proteomes" id="UP000756132">
    <property type="component" value="Chromosome 5"/>
</dbReference>
<feature type="region of interest" description="Disordered" evidence="1">
    <location>
        <begin position="93"/>
        <end position="125"/>
    </location>
</feature>
<feature type="region of interest" description="Disordered" evidence="1">
    <location>
        <begin position="988"/>
        <end position="1007"/>
    </location>
</feature>
<feature type="compositionally biased region" description="Low complexity" evidence="1">
    <location>
        <begin position="290"/>
        <end position="306"/>
    </location>
</feature>